<evidence type="ECO:0000256" key="1">
    <source>
        <dbReference type="ARBA" id="ARBA00022857"/>
    </source>
</evidence>
<feature type="domain" description="NmrA-like" evidence="3">
    <location>
        <begin position="15"/>
        <end position="264"/>
    </location>
</feature>
<keyword evidence="5" id="KW-1185">Reference proteome</keyword>
<dbReference type="Gene3D" id="3.40.50.720">
    <property type="entry name" value="NAD(P)-binding Rossmann-like Domain"/>
    <property type="match status" value="1"/>
</dbReference>
<dbReference type="SUPFAM" id="SSF51735">
    <property type="entry name" value="NAD(P)-binding Rossmann-fold domains"/>
    <property type="match status" value="1"/>
</dbReference>
<proteinExistence type="predicted"/>
<reference evidence="4 5" key="1">
    <citation type="journal article" date="2019" name="Nat. Ecol. Evol.">
        <title>Megaphylogeny resolves global patterns of mushroom evolution.</title>
        <authorList>
            <person name="Varga T."/>
            <person name="Krizsan K."/>
            <person name="Foldi C."/>
            <person name="Dima B."/>
            <person name="Sanchez-Garcia M."/>
            <person name="Sanchez-Ramirez S."/>
            <person name="Szollosi G.J."/>
            <person name="Szarkandi J.G."/>
            <person name="Papp V."/>
            <person name="Albert L."/>
            <person name="Andreopoulos W."/>
            <person name="Angelini C."/>
            <person name="Antonin V."/>
            <person name="Barry K.W."/>
            <person name="Bougher N.L."/>
            <person name="Buchanan P."/>
            <person name="Buyck B."/>
            <person name="Bense V."/>
            <person name="Catcheside P."/>
            <person name="Chovatia M."/>
            <person name="Cooper J."/>
            <person name="Damon W."/>
            <person name="Desjardin D."/>
            <person name="Finy P."/>
            <person name="Geml J."/>
            <person name="Haridas S."/>
            <person name="Hughes K."/>
            <person name="Justo A."/>
            <person name="Karasinski D."/>
            <person name="Kautmanova I."/>
            <person name="Kiss B."/>
            <person name="Kocsube S."/>
            <person name="Kotiranta H."/>
            <person name="LaButti K.M."/>
            <person name="Lechner B.E."/>
            <person name="Liimatainen K."/>
            <person name="Lipzen A."/>
            <person name="Lukacs Z."/>
            <person name="Mihaltcheva S."/>
            <person name="Morgado L.N."/>
            <person name="Niskanen T."/>
            <person name="Noordeloos M.E."/>
            <person name="Ohm R.A."/>
            <person name="Ortiz-Santana B."/>
            <person name="Ovrebo C."/>
            <person name="Racz N."/>
            <person name="Riley R."/>
            <person name="Savchenko A."/>
            <person name="Shiryaev A."/>
            <person name="Soop K."/>
            <person name="Spirin V."/>
            <person name="Szebenyi C."/>
            <person name="Tomsovsky M."/>
            <person name="Tulloss R.E."/>
            <person name="Uehling J."/>
            <person name="Grigoriev I.V."/>
            <person name="Vagvolgyi C."/>
            <person name="Papp T."/>
            <person name="Martin F.M."/>
            <person name="Miettinen O."/>
            <person name="Hibbett D.S."/>
            <person name="Nagy L.G."/>
        </authorList>
    </citation>
    <scope>NUCLEOTIDE SEQUENCE [LARGE SCALE GENOMIC DNA]</scope>
    <source>
        <strain evidence="4 5">OMC1185</strain>
    </source>
</reference>
<evidence type="ECO:0000256" key="2">
    <source>
        <dbReference type="ARBA" id="ARBA00023002"/>
    </source>
</evidence>
<dbReference type="Gene3D" id="3.90.25.10">
    <property type="entry name" value="UDP-galactose 4-epimerase, domain 1"/>
    <property type="match status" value="1"/>
</dbReference>
<accession>A0A5C3N2N6</accession>
<dbReference type="Pfam" id="PF05368">
    <property type="entry name" value="NmrA"/>
    <property type="match status" value="1"/>
</dbReference>
<evidence type="ECO:0000313" key="4">
    <source>
        <dbReference type="EMBL" id="TFK51295.1"/>
    </source>
</evidence>
<dbReference type="InterPro" id="IPR036291">
    <property type="entry name" value="NAD(P)-bd_dom_sf"/>
</dbReference>
<sequence>MSLPMSARLGRGQYVVVIAGATGQLGMTVSETFLDKAYKPFFSSVVCLTRNPDSDKSKSLAEKGATLRRVDVASHQTSEEDIVETLKAVQADILVSTLGINDAEAANKLARAAVKAGVKAYFPSEFGGDHWKNDFPDFEHEEWLHKKKHVTYAKQIGKGKMKVVSVYNGMLLEDTIGVVGFDTPGGTYTCVGPRNSPFALTSKTDIGRSLVFLSLLCMSSPDEVPDAVRLAGSLASVEDIANAVGKESGKKIEIKEIDLKEFKQKTRRDTQSGKAESPGQHIRIMIGEGKMNFEQNDNEVVNPRGKNWKWKTVEDYIREMKGEPCRDLLNGERQHRAS</sequence>
<dbReference type="STRING" id="5364.A0A5C3N2N6"/>
<keyword evidence="1" id="KW-0521">NADP</keyword>
<dbReference type="InterPro" id="IPR008030">
    <property type="entry name" value="NmrA-like"/>
</dbReference>
<dbReference type="AlphaFoldDB" id="A0A5C3N2N6"/>
<dbReference type="Proteomes" id="UP000305948">
    <property type="component" value="Unassembled WGS sequence"/>
</dbReference>
<organism evidence="4 5">
    <name type="scientific">Heliocybe sulcata</name>
    <dbReference type="NCBI Taxonomy" id="5364"/>
    <lineage>
        <taxon>Eukaryota</taxon>
        <taxon>Fungi</taxon>
        <taxon>Dikarya</taxon>
        <taxon>Basidiomycota</taxon>
        <taxon>Agaricomycotina</taxon>
        <taxon>Agaricomycetes</taxon>
        <taxon>Gloeophyllales</taxon>
        <taxon>Gloeophyllaceae</taxon>
        <taxon>Heliocybe</taxon>
    </lineage>
</organism>
<dbReference type="PANTHER" id="PTHR47706:SF9">
    <property type="entry name" value="NMRA-LIKE DOMAIN-CONTAINING PROTEIN-RELATED"/>
    <property type="match status" value="1"/>
</dbReference>
<protein>
    <submittedName>
        <fullName evidence="4">NAD(P)-binding protein</fullName>
    </submittedName>
</protein>
<gene>
    <name evidence="4" type="ORF">OE88DRAFT_1800161</name>
</gene>
<evidence type="ECO:0000313" key="5">
    <source>
        <dbReference type="Proteomes" id="UP000305948"/>
    </source>
</evidence>
<dbReference type="OrthoDB" id="5283654at2759"/>
<dbReference type="EMBL" id="ML213511">
    <property type="protein sequence ID" value="TFK51295.1"/>
    <property type="molecule type" value="Genomic_DNA"/>
</dbReference>
<name>A0A5C3N2N6_9AGAM</name>
<evidence type="ECO:0000259" key="3">
    <source>
        <dbReference type="Pfam" id="PF05368"/>
    </source>
</evidence>
<dbReference type="GO" id="GO:0016491">
    <property type="term" value="F:oxidoreductase activity"/>
    <property type="evidence" value="ECO:0007669"/>
    <property type="project" value="UniProtKB-KW"/>
</dbReference>
<dbReference type="InterPro" id="IPR051609">
    <property type="entry name" value="NmrA/Isoflavone_reductase-like"/>
</dbReference>
<dbReference type="PANTHER" id="PTHR47706">
    <property type="entry name" value="NMRA-LIKE FAMILY PROTEIN"/>
    <property type="match status" value="1"/>
</dbReference>
<keyword evidence="2" id="KW-0560">Oxidoreductase</keyword>